<gene>
    <name evidence="2" type="ORF">UFOPK1740_00927</name>
</gene>
<name>A0A6J6F1Q5_9ZZZZ</name>
<feature type="transmembrane region" description="Helical" evidence="1">
    <location>
        <begin position="101"/>
        <end position="118"/>
    </location>
</feature>
<dbReference type="AlphaFoldDB" id="A0A6J6F1Q5"/>
<reference evidence="2" key="1">
    <citation type="submission" date="2020-05" db="EMBL/GenBank/DDBJ databases">
        <authorList>
            <person name="Chiriac C."/>
            <person name="Salcher M."/>
            <person name="Ghai R."/>
            <person name="Kavagutti S V."/>
        </authorList>
    </citation>
    <scope>NUCLEOTIDE SEQUENCE</scope>
</reference>
<feature type="transmembrane region" description="Helical" evidence="1">
    <location>
        <begin position="72"/>
        <end position="89"/>
    </location>
</feature>
<feature type="transmembrane region" description="Helical" evidence="1">
    <location>
        <begin position="12"/>
        <end position="29"/>
    </location>
</feature>
<proteinExistence type="predicted"/>
<evidence type="ECO:0000313" key="2">
    <source>
        <dbReference type="EMBL" id="CAB4580933.1"/>
    </source>
</evidence>
<feature type="transmembrane region" description="Helical" evidence="1">
    <location>
        <begin position="41"/>
        <end position="60"/>
    </location>
</feature>
<organism evidence="2">
    <name type="scientific">freshwater metagenome</name>
    <dbReference type="NCBI Taxonomy" id="449393"/>
    <lineage>
        <taxon>unclassified sequences</taxon>
        <taxon>metagenomes</taxon>
        <taxon>ecological metagenomes</taxon>
    </lineage>
</organism>
<dbReference type="EMBL" id="CAEZTU010000050">
    <property type="protein sequence ID" value="CAB4580933.1"/>
    <property type="molecule type" value="Genomic_DNA"/>
</dbReference>
<keyword evidence="1" id="KW-1133">Transmembrane helix</keyword>
<protein>
    <submittedName>
        <fullName evidence="2">Unannotated protein</fullName>
    </submittedName>
</protein>
<keyword evidence="1" id="KW-0812">Transmembrane</keyword>
<keyword evidence="1" id="KW-0472">Membrane</keyword>
<evidence type="ECO:0000256" key="1">
    <source>
        <dbReference type="SAM" id="Phobius"/>
    </source>
</evidence>
<sequence length="119" mass="12917">MLLSMDILYKSLVLLHFIGLAALFGGFFVQMKSTTKVVNPAMFHGALTQLVTGIVLVGLAETGAGDEELNMTKISIKLLVVLVITVLVFMNRKKSFVSTRLWATIGLLTLANMAVAVYL</sequence>
<accession>A0A6J6F1Q5</accession>